<keyword evidence="1" id="KW-0732">Signal</keyword>
<organism evidence="2 3">
    <name type="scientific">Prunus persica</name>
    <name type="common">Peach</name>
    <name type="synonym">Amygdalus persica</name>
    <dbReference type="NCBI Taxonomy" id="3760"/>
    <lineage>
        <taxon>Eukaryota</taxon>
        <taxon>Viridiplantae</taxon>
        <taxon>Streptophyta</taxon>
        <taxon>Embryophyta</taxon>
        <taxon>Tracheophyta</taxon>
        <taxon>Spermatophyta</taxon>
        <taxon>Magnoliopsida</taxon>
        <taxon>eudicotyledons</taxon>
        <taxon>Gunneridae</taxon>
        <taxon>Pentapetalae</taxon>
        <taxon>rosids</taxon>
        <taxon>fabids</taxon>
        <taxon>Rosales</taxon>
        <taxon>Rosaceae</taxon>
        <taxon>Amygdaloideae</taxon>
        <taxon>Amygdaleae</taxon>
        <taxon>Prunus</taxon>
    </lineage>
</organism>
<gene>
    <name evidence="2" type="ORF">PRUPE_4G246700</name>
</gene>
<keyword evidence="3" id="KW-1185">Reference proteome</keyword>
<reference evidence="2 3" key="1">
    <citation type="journal article" date="2013" name="Nat. Genet.">
        <title>The high-quality draft genome of peach (Prunus persica) identifies unique patterns of genetic diversity, domestication and genome evolution.</title>
        <authorList>
            <consortium name="International Peach Genome Initiative"/>
            <person name="Verde I."/>
            <person name="Abbott A.G."/>
            <person name="Scalabrin S."/>
            <person name="Jung S."/>
            <person name="Shu S."/>
            <person name="Marroni F."/>
            <person name="Zhebentyayeva T."/>
            <person name="Dettori M.T."/>
            <person name="Grimwood J."/>
            <person name="Cattonaro F."/>
            <person name="Zuccolo A."/>
            <person name="Rossini L."/>
            <person name="Jenkins J."/>
            <person name="Vendramin E."/>
            <person name="Meisel L.A."/>
            <person name="Decroocq V."/>
            <person name="Sosinski B."/>
            <person name="Prochnik S."/>
            <person name="Mitros T."/>
            <person name="Policriti A."/>
            <person name="Cipriani G."/>
            <person name="Dondini L."/>
            <person name="Ficklin S."/>
            <person name="Goodstein D.M."/>
            <person name="Xuan P."/>
            <person name="Del Fabbro C."/>
            <person name="Aramini V."/>
            <person name="Copetti D."/>
            <person name="Gonzalez S."/>
            <person name="Horner D.S."/>
            <person name="Falchi R."/>
            <person name="Lucas S."/>
            <person name="Mica E."/>
            <person name="Maldonado J."/>
            <person name="Lazzari B."/>
            <person name="Bielenberg D."/>
            <person name="Pirona R."/>
            <person name="Miculan M."/>
            <person name="Barakat A."/>
            <person name="Testolin R."/>
            <person name="Stella A."/>
            <person name="Tartarini S."/>
            <person name="Tonutti P."/>
            <person name="Arus P."/>
            <person name="Orellana A."/>
            <person name="Wells C."/>
            <person name="Main D."/>
            <person name="Vizzotto G."/>
            <person name="Silva H."/>
            <person name="Salamini F."/>
            <person name="Schmutz J."/>
            <person name="Morgante M."/>
            <person name="Rokhsar D.S."/>
        </authorList>
    </citation>
    <scope>NUCLEOTIDE SEQUENCE [LARGE SCALE GENOMIC DNA]</scope>
    <source>
        <strain evidence="3">cv. Nemared</strain>
    </source>
</reference>
<dbReference type="Gramene" id="ONI13812">
    <property type="protein sequence ID" value="ONI13812"/>
    <property type="gene ID" value="PRUPE_4G246700"/>
</dbReference>
<evidence type="ECO:0008006" key="4">
    <source>
        <dbReference type="Google" id="ProtNLM"/>
    </source>
</evidence>
<accession>A0A251PQM1</accession>
<dbReference type="AlphaFoldDB" id="A0A251PQM1"/>
<name>A0A251PQM1_PRUPE</name>
<feature type="signal peptide" evidence="1">
    <location>
        <begin position="1"/>
        <end position="29"/>
    </location>
</feature>
<dbReference type="Proteomes" id="UP000006882">
    <property type="component" value="Chromosome G4"/>
</dbReference>
<protein>
    <recommendedName>
        <fullName evidence="4">Secreted protein</fullName>
    </recommendedName>
</protein>
<sequence length="87" mass="9449">MLLQSALPLSHGFLFILLFSSIISTNIHACNQTECRTPMSFSPNTSSHPINWTSLSSFHLVGIPHRQQGRLLDAGDTSKGGVIGNRS</sequence>
<proteinExistence type="predicted"/>
<feature type="chain" id="PRO_5012897018" description="Secreted protein" evidence="1">
    <location>
        <begin position="30"/>
        <end position="87"/>
    </location>
</feature>
<evidence type="ECO:0000313" key="2">
    <source>
        <dbReference type="EMBL" id="ONI13812.1"/>
    </source>
</evidence>
<evidence type="ECO:0000313" key="3">
    <source>
        <dbReference type="Proteomes" id="UP000006882"/>
    </source>
</evidence>
<dbReference type="EMBL" id="CM007654">
    <property type="protein sequence ID" value="ONI13812.1"/>
    <property type="molecule type" value="Genomic_DNA"/>
</dbReference>
<evidence type="ECO:0000256" key="1">
    <source>
        <dbReference type="SAM" id="SignalP"/>
    </source>
</evidence>